<dbReference type="eggNOG" id="COG0129">
    <property type="taxonomic scope" value="Bacteria"/>
</dbReference>
<gene>
    <name evidence="1" type="ORF">MCY_01666</name>
</gene>
<accession>J0Z543</accession>
<comment type="caution">
    <text evidence="1">The sequence shown here is derived from an EMBL/GenBank/DDBJ whole genome shotgun (WGS) entry which is preliminary data.</text>
</comment>
<organism evidence="1 2">
    <name type="scientific">Bartonella rattimassiliensis 15908</name>
    <dbReference type="NCBI Taxonomy" id="1094556"/>
    <lineage>
        <taxon>Bacteria</taxon>
        <taxon>Pseudomonadati</taxon>
        <taxon>Pseudomonadota</taxon>
        <taxon>Alphaproteobacteria</taxon>
        <taxon>Hyphomicrobiales</taxon>
        <taxon>Bartonellaceae</taxon>
        <taxon>Bartonella</taxon>
    </lineage>
</organism>
<dbReference type="Proteomes" id="UP000001077">
    <property type="component" value="Unassembled WGS sequence"/>
</dbReference>
<name>J0Z543_9HYPH</name>
<protein>
    <submittedName>
        <fullName evidence="1">Uncharacterized protein</fullName>
    </submittedName>
</protein>
<proteinExistence type="predicted"/>
<dbReference type="HOGENOM" id="CLU_2714181_0_0_5"/>
<sequence>MKRSFSSDGYLVCEAVLKESGNDKVLAGWRKPFQSDGGIRVLSRNLETAIIKVSSVKPEYWHFKDSVLVFID</sequence>
<dbReference type="EMBL" id="AILY01000057">
    <property type="protein sequence ID" value="EJF82713.1"/>
    <property type="molecule type" value="Genomic_DNA"/>
</dbReference>
<keyword evidence="2" id="KW-1185">Reference proteome</keyword>
<evidence type="ECO:0000313" key="1">
    <source>
        <dbReference type="EMBL" id="EJF82713.1"/>
    </source>
</evidence>
<reference evidence="1 2" key="1">
    <citation type="submission" date="2012-03" db="EMBL/GenBank/DDBJ databases">
        <title>The Genome Sequence of Bartonella rattimassiliensis 15908.</title>
        <authorList>
            <consortium name="The Broad Institute Genome Sequencing Platform"/>
            <consortium name="The Broad Institute Genome Sequencing Center for Infectious Disease"/>
            <person name="Feldgarden M."/>
            <person name="Kirby J."/>
            <person name="Kosoy M."/>
            <person name="Birtles R."/>
            <person name="Probert W.S."/>
            <person name="Chiaraviglio L."/>
            <person name="Young S.K."/>
            <person name="Zeng Q."/>
            <person name="Gargeya S."/>
            <person name="Fitzgerald M."/>
            <person name="Haas B."/>
            <person name="Abouelleil A."/>
            <person name="Alvarado L."/>
            <person name="Arachchi H.M."/>
            <person name="Berlin A."/>
            <person name="Chapman S.B."/>
            <person name="Gearin G."/>
            <person name="Goldberg J."/>
            <person name="Griggs A."/>
            <person name="Gujja S."/>
            <person name="Hansen M."/>
            <person name="Heiman D."/>
            <person name="Howarth C."/>
            <person name="Larimer J."/>
            <person name="Lui A."/>
            <person name="MacDonald P.J.P."/>
            <person name="McCowen C."/>
            <person name="Montmayeur A."/>
            <person name="Murphy C."/>
            <person name="Neiman D."/>
            <person name="Pearson M."/>
            <person name="Priest M."/>
            <person name="Roberts A."/>
            <person name="Saif S."/>
            <person name="Shea T."/>
            <person name="Sisk P."/>
            <person name="Stolte C."/>
            <person name="Sykes S."/>
            <person name="Wortman J."/>
            <person name="Nusbaum C."/>
            <person name="Birren B."/>
        </authorList>
    </citation>
    <scope>NUCLEOTIDE SEQUENCE [LARGE SCALE GENOMIC DNA]</scope>
    <source>
        <strain evidence="1 2">15908</strain>
    </source>
</reference>
<dbReference type="PATRIC" id="fig|1094556.3.peg.1882"/>
<dbReference type="STRING" id="1094556.MCY_01666"/>
<dbReference type="AlphaFoldDB" id="J0Z543"/>
<evidence type="ECO:0000313" key="2">
    <source>
        <dbReference type="Proteomes" id="UP000001077"/>
    </source>
</evidence>